<sequence>MPAVILPRIAQNVPDKGPRLEAITTALLVLATFFVILRFVARYRRGLTYGPDDWMMVVSLLFCFGSGGLNYAMISWGLGRHAAILPQENLVMVLKLLVAFECVYCTAVALVKLSLLLMYMRIFPTKGFKIGAYILGFMTVGWCIAINCVSIFQCHPIKKAWLPTIPGSCINLKASFIGNAVPNILTDVAILCMPIGQVWKLQVTPTQRASLCFMFLLGSFVLFASIYRFTTIMQFQLTDTTWTLATACTWCVVEVASGIISACLPTLRPLMKMVSSQFGSSRGRSGKGTTGNLSRNTELVTIGGTGAKRSQTGERHFKRLDDELVTVVEEGSHYGNSTMVTRSHSAQHSDGSSSSDQVPLTSIMVTKDVQWSERNASVSESRGSSTTRATYQGQYQQR</sequence>
<evidence type="ECO:0000313" key="2">
    <source>
        <dbReference type="Proteomes" id="UP001165186"/>
    </source>
</evidence>
<comment type="caution">
    <text evidence="1">The sequence shown here is derived from an EMBL/GenBank/DDBJ whole genome shotgun (WGS) entry which is preliminary data.</text>
</comment>
<gene>
    <name evidence="1" type="primary">g7854</name>
    <name evidence="1" type="ORF">NpPPO83_00007854</name>
</gene>
<evidence type="ECO:0000313" key="1">
    <source>
        <dbReference type="EMBL" id="GME45700.1"/>
    </source>
</evidence>
<dbReference type="Proteomes" id="UP001165186">
    <property type="component" value="Unassembled WGS sequence"/>
</dbReference>
<dbReference type="EMBL" id="BSXG01000120">
    <property type="protein sequence ID" value="GME45700.1"/>
    <property type="molecule type" value="Genomic_DNA"/>
</dbReference>
<name>A0ACB5SKC6_9PEZI</name>
<accession>A0ACB5SKC6</accession>
<keyword evidence="2" id="KW-1185">Reference proteome</keyword>
<reference evidence="1" key="1">
    <citation type="submission" date="2024-09" db="EMBL/GenBank/DDBJ databases">
        <title>Draft Genome Sequences of Neofusicoccum parvum.</title>
        <authorList>
            <person name="Ashida A."/>
            <person name="Camagna M."/>
            <person name="Tanaka A."/>
            <person name="Takemoto D."/>
        </authorList>
    </citation>
    <scope>NUCLEOTIDE SEQUENCE</scope>
    <source>
        <strain evidence="1">PPO83</strain>
    </source>
</reference>
<organism evidence="1 2">
    <name type="scientific">Neofusicoccum parvum</name>
    <dbReference type="NCBI Taxonomy" id="310453"/>
    <lineage>
        <taxon>Eukaryota</taxon>
        <taxon>Fungi</taxon>
        <taxon>Dikarya</taxon>
        <taxon>Ascomycota</taxon>
        <taxon>Pezizomycotina</taxon>
        <taxon>Dothideomycetes</taxon>
        <taxon>Dothideomycetes incertae sedis</taxon>
        <taxon>Botryosphaeriales</taxon>
        <taxon>Botryosphaeriaceae</taxon>
        <taxon>Neofusicoccum</taxon>
    </lineage>
</organism>
<proteinExistence type="predicted"/>
<protein>
    <submittedName>
        <fullName evidence="1">Integral membrane protein</fullName>
    </submittedName>
</protein>